<dbReference type="HOGENOM" id="CLU_051074_0_0_1"/>
<evidence type="ECO:0000256" key="1">
    <source>
        <dbReference type="SAM" id="MobiDB-lite"/>
    </source>
</evidence>
<accession>R7UVC3</accession>
<organism evidence="2">
    <name type="scientific">Capitella teleta</name>
    <name type="common">Polychaete worm</name>
    <dbReference type="NCBI Taxonomy" id="283909"/>
    <lineage>
        <taxon>Eukaryota</taxon>
        <taxon>Metazoa</taxon>
        <taxon>Spiralia</taxon>
        <taxon>Lophotrochozoa</taxon>
        <taxon>Annelida</taxon>
        <taxon>Polychaeta</taxon>
        <taxon>Sedentaria</taxon>
        <taxon>Scolecida</taxon>
        <taxon>Capitellidae</taxon>
        <taxon>Capitella</taxon>
    </lineage>
</organism>
<keyword evidence="4" id="KW-1185">Reference proteome</keyword>
<feature type="compositionally biased region" description="Basic and acidic residues" evidence="1">
    <location>
        <begin position="299"/>
        <end position="310"/>
    </location>
</feature>
<feature type="compositionally biased region" description="Basic and acidic residues" evidence="1">
    <location>
        <begin position="248"/>
        <end position="272"/>
    </location>
</feature>
<dbReference type="PANTHER" id="PTHR37445:SF3">
    <property type="entry name" value="ZINC FINGER PHD-TYPE DOMAIN-CONTAINING PROTEIN"/>
    <property type="match status" value="1"/>
</dbReference>
<evidence type="ECO:0000313" key="3">
    <source>
        <dbReference type="EnsemblMetazoa" id="CapteP193367"/>
    </source>
</evidence>
<gene>
    <name evidence="2" type="ORF">CAPTEDRAFT_193367</name>
</gene>
<feature type="region of interest" description="Disordered" evidence="1">
    <location>
        <begin position="241"/>
        <end position="315"/>
    </location>
</feature>
<reference evidence="3" key="3">
    <citation type="submission" date="2015-06" db="UniProtKB">
        <authorList>
            <consortium name="EnsemblMetazoa"/>
        </authorList>
    </citation>
    <scope>IDENTIFICATION</scope>
</reference>
<dbReference type="Proteomes" id="UP000014760">
    <property type="component" value="Unassembled WGS sequence"/>
</dbReference>
<protein>
    <submittedName>
        <fullName evidence="2 3">Uncharacterized protein</fullName>
    </submittedName>
</protein>
<sequence length="438" mass="49892">MPKLQDIDTCVQHIESRMSQMSKAVDKITNTDAEFPLLGITSHEGNHAPDPQEETTTKWTNVVNKKDKVSRPSTIRGIVNDAILESTKESEQKEVRARNLVIFRAEEPTQEDRRKRNDDDLGFFKKLCKEIEVKDIDIEEVTRLGKKEEGRNRPLRIKVGDLEQKTKIMKNLKNLGNDKRPFSAVTVAHDLTIDQRHNQKALIAKANEKTESSLQNGFVYIVINFPGPYWDPKIVKLKARQRPPLANAREDQSPTHEAREQRIQEKVERRLPEGIQTQPTTGDVRQGRAGDVVAEDNNTGDHRDDRDSKETATTGQRDSQLYCFYTNADSLPNKITELRARIGSMVPAPDIIAITDVKPQNGRFSLHVSDFMIQGYLHFTTDLEAEHSRGIVIWVREELDQGMLCDDAAKLQRITLDRHQAEPATAPPVWLYIPQPKC</sequence>
<evidence type="ECO:0000313" key="2">
    <source>
        <dbReference type="EMBL" id="ELU10063.1"/>
    </source>
</evidence>
<reference evidence="2 4" key="2">
    <citation type="journal article" date="2013" name="Nature">
        <title>Insights into bilaterian evolution from three spiralian genomes.</title>
        <authorList>
            <person name="Simakov O."/>
            <person name="Marletaz F."/>
            <person name="Cho S.J."/>
            <person name="Edsinger-Gonzales E."/>
            <person name="Havlak P."/>
            <person name="Hellsten U."/>
            <person name="Kuo D.H."/>
            <person name="Larsson T."/>
            <person name="Lv J."/>
            <person name="Arendt D."/>
            <person name="Savage R."/>
            <person name="Osoegawa K."/>
            <person name="de Jong P."/>
            <person name="Grimwood J."/>
            <person name="Chapman J.A."/>
            <person name="Shapiro H."/>
            <person name="Aerts A."/>
            <person name="Otillar R.P."/>
            <person name="Terry A.Y."/>
            <person name="Boore J.L."/>
            <person name="Grigoriev I.V."/>
            <person name="Lindberg D.R."/>
            <person name="Seaver E.C."/>
            <person name="Weisblat D.A."/>
            <person name="Putnam N.H."/>
            <person name="Rokhsar D.S."/>
        </authorList>
    </citation>
    <scope>NUCLEOTIDE SEQUENCE</scope>
    <source>
        <strain evidence="2 4">I ESC-2004</strain>
    </source>
</reference>
<dbReference type="AlphaFoldDB" id="R7UVC3"/>
<name>R7UVC3_CAPTE</name>
<dbReference type="EnsemblMetazoa" id="CapteT193367">
    <property type="protein sequence ID" value="CapteP193367"/>
    <property type="gene ID" value="CapteG193367"/>
</dbReference>
<proteinExistence type="predicted"/>
<dbReference type="EMBL" id="AMQN01000965">
    <property type="status" value="NOT_ANNOTATED_CDS"/>
    <property type="molecule type" value="Genomic_DNA"/>
</dbReference>
<dbReference type="PANTHER" id="PTHR37445">
    <property type="entry name" value="PROTEIN CBG24663"/>
    <property type="match status" value="1"/>
</dbReference>
<reference evidence="4" key="1">
    <citation type="submission" date="2012-12" db="EMBL/GenBank/DDBJ databases">
        <authorList>
            <person name="Hellsten U."/>
            <person name="Grimwood J."/>
            <person name="Chapman J.A."/>
            <person name="Shapiro H."/>
            <person name="Aerts A."/>
            <person name="Otillar R.P."/>
            <person name="Terry A.Y."/>
            <person name="Boore J.L."/>
            <person name="Simakov O."/>
            <person name="Marletaz F."/>
            <person name="Cho S.-J."/>
            <person name="Edsinger-Gonzales E."/>
            <person name="Havlak P."/>
            <person name="Kuo D.-H."/>
            <person name="Larsson T."/>
            <person name="Lv J."/>
            <person name="Arendt D."/>
            <person name="Savage R."/>
            <person name="Osoegawa K."/>
            <person name="de Jong P."/>
            <person name="Lindberg D.R."/>
            <person name="Seaver E.C."/>
            <person name="Weisblat D.A."/>
            <person name="Putnam N.H."/>
            <person name="Grigoriev I.V."/>
            <person name="Rokhsar D.S."/>
        </authorList>
    </citation>
    <scope>NUCLEOTIDE SEQUENCE</scope>
    <source>
        <strain evidence="4">I ESC-2004</strain>
    </source>
</reference>
<dbReference type="EMBL" id="KB297742">
    <property type="protein sequence ID" value="ELU10063.1"/>
    <property type="molecule type" value="Genomic_DNA"/>
</dbReference>
<evidence type="ECO:0000313" key="4">
    <source>
        <dbReference type="Proteomes" id="UP000014760"/>
    </source>
</evidence>